<comment type="similarity">
    <text evidence="10">Belongs to the EPSP synthase family. MurA subfamily.</text>
</comment>
<accession>A0A1G5BE83</accession>
<dbReference type="InterPro" id="IPR036968">
    <property type="entry name" value="Enolpyruvate_Tfrase_sf"/>
</dbReference>
<keyword evidence="5 17" id="KW-0808">Transferase</keyword>
<evidence type="ECO:0000256" key="4">
    <source>
        <dbReference type="ARBA" id="ARBA00022618"/>
    </source>
</evidence>
<gene>
    <name evidence="17" type="ORF">SAMN03080606_00385</name>
</gene>
<dbReference type="NCBIfam" id="NF006873">
    <property type="entry name" value="PRK09369.1"/>
    <property type="match status" value="1"/>
</dbReference>
<keyword evidence="18" id="KW-1185">Reference proteome</keyword>
<evidence type="ECO:0000256" key="8">
    <source>
        <dbReference type="ARBA" id="ARBA00023306"/>
    </source>
</evidence>
<evidence type="ECO:0000256" key="2">
    <source>
        <dbReference type="ARBA" id="ARBA00004752"/>
    </source>
</evidence>
<evidence type="ECO:0000256" key="11">
    <source>
        <dbReference type="ARBA" id="ARBA00039108"/>
    </source>
</evidence>
<protein>
    <recommendedName>
        <fullName evidence="12">UDP-N-acetylglucosamine 1-carboxyvinyltransferase</fullName>
        <ecNumber evidence="11">2.5.1.7</ecNumber>
    </recommendedName>
    <alternativeName>
        <fullName evidence="13">Enoylpyruvate transferase</fullName>
    </alternativeName>
    <alternativeName>
        <fullName evidence="14">UDP-N-acetylglucosamine enolpyruvyl transferase</fullName>
    </alternativeName>
</protein>
<evidence type="ECO:0000256" key="5">
    <source>
        <dbReference type="ARBA" id="ARBA00022679"/>
    </source>
</evidence>
<evidence type="ECO:0000259" key="16">
    <source>
        <dbReference type="Pfam" id="PF00275"/>
    </source>
</evidence>
<keyword evidence="8" id="KW-0131">Cell cycle</keyword>
<dbReference type="InterPro" id="IPR013792">
    <property type="entry name" value="RNA3'P_cycl/enolpyr_Trfase_a/b"/>
</dbReference>
<dbReference type="PANTHER" id="PTHR43783:SF1">
    <property type="entry name" value="UDP-N-ACETYLGLUCOSAMINE 1-CARBOXYVINYLTRANSFERASE"/>
    <property type="match status" value="1"/>
</dbReference>
<organism evidence="17 18">
    <name type="scientific">Alkaliphilus peptidifermentans DSM 18978</name>
    <dbReference type="NCBI Taxonomy" id="1120976"/>
    <lineage>
        <taxon>Bacteria</taxon>
        <taxon>Bacillati</taxon>
        <taxon>Bacillota</taxon>
        <taxon>Clostridia</taxon>
        <taxon>Peptostreptococcales</taxon>
        <taxon>Natronincolaceae</taxon>
        <taxon>Alkaliphilus</taxon>
    </lineage>
</organism>
<keyword evidence="3" id="KW-0963">Cytoplasm</keyword>
<dbReference type="SUPFAM" id="SSF55205">
    <property type="entry name" value="EPT/RTPC-like"/>
    <property type="match status" value="1"/>
</dbReference>
<evidence type="ECO:0000256" key="6">
    <source>
        <dbReference type="ARBA" id="ARBA00022960"/>
    </source>
</evidence>
<reference evidence="17 18" key="1">
    <citation type="submission" date="2016-10" db="EMBL/GenBank/DDBJ databases">
        <authorList>
            <person name="de Groot N.N."/>
        </authorList>
    </citation>
    <scope>NUCLEOTIDE SEQUENCE [LARGE SCALE GENOMIC DNA]</scope>
    <source>
        <strain evidence="17 18">DSM 18978</strain>
    </source>
</reference>
<evidence type="ECO:0000313" key="17">
    <source>
        <dbReference type="EMBL" id="SCX88360.1"/>
    </source>
</evidence>
<dbReference type="STRING" id="1120976.SAMN03080606_00385"/>
<dbReference type="Pfam" id="PF00275">
    <property type="entry name" value="EPSP_synthase"/>
    <property type="match status" value="1"/>
</dbReference>
<keyword evidence="6" id="KW-0133">Cell shape</keyword>
<dbReference type="EC" id="2.5.1.7" evidence="11"/>
<sequence>MDFPSVGATENTILSAIFAKGTTVIRNAAREPEIIDLENFINSIGGRVSGAGTATIVIDGVKNLHDVEHRIIPDRIVAGTYLIAAAITKGKIELSNIIPEHLQSVIYKLRESGCIIDLEDQRIRLAAPQKLIAVDTIKTLPYPGFPTDMQSQMMALMSVSDGTSVFVETIFENRFKHAEELARMGANIKVNGRIALVKGVKGLTGAKVSAKDLRGGAALILAALSAEGKTIIENVKHVERGYDNIHGIMNSLGGIIIKQEIPNED</sequence>
<evidence type="ECO:0000256" key="10">
    <source>
        <dbReference type="ARBA" id="ARBA00038367"/>
    </source>
</evidence>
<comment type="subcellular location">
    <subcellularLocation>
        <location evidence="1">Cytoplasm</location>
    </subcellularLocation>
</comment>
<evidence type="ECO:0000256" key="1">
    <source>
        <dbReference type="ARBA" id="ARBA00004496"/>
    </source>
</evidence>
<evidence type="ECO:0000256" key="15">
    <source>
        <dbReference type="ARBA" id="ARBA00047527"/>
    </source>
</evidence>
<dbReference type="GO" id="GO:0005737">
    <property type="term" value="C:cytoplasm"/>
    <property type="evidence" value="ECO:0007669"/>
    <property type="project" value="UniProtKB-SubCell"/>
</dbReference>
<dbReference type="InterPro" id="IPR050068">
    <property type="entry name" value="MurA_subfamily"/>
</dbReference>
<proteinExistence type="inferred from homology"/>
<dbReference type="GO" id="GO:0008360">
    <property type="term" value="P:regulation of cell shape"/>
    <property type="evidence" value="ECO:0007669"/>
    <property type="project" value="UniProtKB-KW"/>
</dbReference>
<evidence type="ECO:0000256" key="3">
    <source>
        <dbReference type="ARBA" id="ARBA00022490"/>
    </source>
</evidence>
<comment type="pathway">
    <text evidence="2">Cell wall biogenesis; peptidoglycan biosynthesis.</text>
</comment>
<evidence type="ECO:0000256" key="14">
    <source>
        <dbReference type="ARBA" id="ARBA00042842"/>
    </source>
</evidence>
<name>A0A1G5BE83_9FIRM</name>
<dbReference type="AlphaFoldDB" id="A0A1G5BE83"/>
<dbReference type="GO" id="GO:0051301">
    <property type="term" value="P:cell division"/>
    <property type="evidence" value="ECO:0007669"/>
    <property type="project" value="UniProtKB-KW"/>
</dbReference>
<dbReference type="GO" id="GO:0009252">
    <property type="term" value="P:peptidoglycan biosynthetic process"/>
    <property type="evidence" value="ECO:0007669"/>
    <property type="project" value="UniProtKB-KW"/>
</dbReference>
<dbReference type="EMBL" id="FMUS01000002">
    <property type="protein sequence ID" value="SCX88360.1"/>
    <property type="molecule type" value="Genomic_DNA"/>
</dbReference>
<dbReference type="PANTHER" id="PTHR43783">
    <property type="entry name" value="UDP-N-ACETYLGLUCOSAMINE 1-CARBOXYVINYLTRANSFERASE"/>
    <property type="match status" value="1"/>
</dbReference>
<evidence type="ECO:0000313" key="18">
    <source>
        <dbReference type="Proteomes" id="UP000198636"/>
    </source>
</evidence>
<dbReference type="GO" id="GO:0071555">
    <property type="term" value="P:cell wall organization"/>
    <property type="evidence" value="ECO:0007669"/>
    <property type="project" value="UniProtKB-KW"/>
</dbReference>
<dbReference type="Proteomes" id="UP000198636">
    <property type="component" value="Unassembled WGS sequence"/>
</dbReference>
<keyword evidence="7" id="KW-0573">Peptidoglycan synthesis</keyword>
<dbReference type="Gene3D" id="3.65.10.10">
    <property type="entry name" value="Enolpyruvate transferase domain"/>
    <property type="match status" value="2"/>
</dbReference>
<evidence type="ECO:0000256" key="7">
    <source>
        <dbReference type="ARBA" id="ARBA00022984"/>
    </source>
</evidence>
<evidence type="ECO:0000256" key="13">
    <source>
        <dbReference type="ARBA" id="ARBA00042443"/>
    </source>
</evidence>
<keyword evidence="4" id="KW-0132">Cell division</keyword>
<comment type="catalytic activity">
    <reaction evidence="15">
        <text>phosphoenolpyruvate + UDP-N-acetyl-alpha-D-glucosamine = UDP-N-acetyl-3-O-(1-carboxyvinyl)-alpha-D-glucosamine + phosphate</text>
        <dbReference type="Rhea" id="RHEA:18681"/>
        <dbReference type="ChEBI" id="CHEBI:43474"/>
        <dbReference type="ChEBI" id="CHEBI:57705"/>
        <dbReference type="ChEBI" id="CHEBI:58702"/>
        <dbReference type="ChEBI" id="CHEBI:68483"/>
        <dbReference type="EC" id="2.5.1.7"/>
    </reaction>
</comment>
<evidence type="ECO:0000256" key="9">
    <source>
        <dbReference type="ARBA" id="ARBA00023316"/>
    </source>
</evidence>
<evidence type="ECO:0000256" key="12">
    <source>
        <dbReference type="ARBA" id="ARBA00039754"/>
    </source>
</evidence>
<keyword evidence="9" id="KW-0961">Cell wall biogenesis/degradation</keyword>
<dbReference type="GO" id="GO:0008760">
    <property type="term" value="F:UDP-N-acetylglucosamine 1-carboxyvinyltransferase activity"/>
    <property type="evidence" value="ECO:0007669"/>
    <property type="project" value="UniProtKB-EC"/>
</dbReference>
<feature type="domain" description="Enolpyruvate transferase" evidence="16">
    <location>
        <begin position="1"/>
        <end position="247"/>
    </location>
</feature>
<dbReference type="InterPro" id="IPR001986">
    <property type="entry name" value="Enolpyruvate_Tfrase_dom"/>
</dbReference>